<organism evidence="1 2">
    <name type="scientific">Kribbella shirazensis</name>
    <dbReference type="NCBI Taxonomy" id="1105143"/>
    <lineage>
        <taxon>Bacteria</taxon>
        <taxon>Bacillati</taxon>
        <taxon>Actinomycetota</taxon>
        <taxon>Actinomycetes</taxon>
        <taxon>Propionibacteriales</taxon>
        <taxon>Kribbellaceae</taxon>
        <taxon>Kribbella</taxon>
    </lineage>
</organism>
<proteinExistence type="predicted"/>
<accession>A0A7X6A5B9</accession>
<reference evidence="1 2" key="1">
    <citation type="submission" date="2020-03" db="EMBL/GenBank/DDBJ databases">
        <title>Sequencing the genomes of 1000 actinobacteria strains.</title>
        <authorList>
            <person name="Klenk H.-P."/>
        </authorList>
    </citation>
    <scope>NUCLEOTIDE SEQUENCE [LARGE SCALE GENOMIC DNA]</scope>
    <source>
        <strain evidence="1 2">DSM 45490</strain>
    </source>
</reference>
<evidence type="ECO:0000313" key="2">
    <source>
        <dbReference type="Proteomes" id="UP000555407"/>
    </source>
</evidence>
<dbReference type="Proteomes" id="UP000555407">
    <property type="component" value="Unassembled WGS sequence"/>
</dbReference>
<dbReference type="AlphaFoldDB" id="A0A7X6A5B9"/>
<gene>
    <name evidence="1" type="ORF">BJY22_008078</name>
</gene>
<keyword evidence="2" id="KW-1185">Reference proteome</keyword>
<evidence type="ECO:0000313" key="1">
    <source>
        <dbReference type="EMBL" id="NIK62361.1"/>
    </source>
</evidence>
<comment type="caution">
    <text evidence="1">The sequence shown here is derived from an EMBL/GenBank/DDBJ whole genome shotgun (WGS) entry which is preliminary data.</text>
</comment>
<sequence length="55" mass="6495">MQKALEELAATYPAAILRTLADYPQAQNFYVKTGWTLTNQTRDHGHQICYHRRFR</sequence>
<evidence type="ECO:0008006" key="3">
    <source>
        <dbReference type="Google" id="ProtNLM"/>
    </source>
</evidence>
<dbReference type="EMBL" id="JAASRO010000001">
    <property type="protein sequence ID" value="NIK62361.1"/>
    <property type="molecule type" value="Genomic_DNA"/>
</dbReference>
<protein>
    <recommendedName>
        <fullName evidence="3">GNAT family N-acetyltransferase</fullName>
    </recommendedName>
</protein>
<name>A0A7X6A5B9_9ACTN</name>